<feature type="transmembrane region" description="Helical" evidence="7">
    <location>
        <begin position="20"/>
        <end position="40"/>
    </location>
</feature>
<dbReference type="InterPro" id="IPR003856">
    <property type="entry name" value="LPS_length_determ_N"/>
</dbReference>
<comment type="subcellular location">
    <subcellularLocation>
        <location evidence="1">Cell membrane</location>
        <topology evidence="1">Multi-pass membrane protein</topology>
    </subcellularLocation>
</comment>
<evidence type="ECO:0000256" key="7">
    <source>
        <dbReference type="SAM" id="Phobius"/>
    </source>
</evidence>
<comment type="caution">
    <text evidence="10">The sequence shown here is derived from an EMBL/GenBank/DDBJ whole genome shotgun (WGS) entry which is preliminary data.</text>
</comment>
<evidence type="ECO:0000259" key="9">
    <source>
        <dbReference type="Pfam" id="PF13807"/>
    </source>
</evidence>
<dbReference type="InterPro" id="IPR050445">
    <property type="entry name" value="Bact_polysacc_biosynth/exp"/>
</dbReference>
<dbReference type="InterPro" id="IPR032807">
    <property type="entry name" value="GNVR"/>
</dbReference>
<name>A0A917HAC1_9BACI</name>
<evidence type="ECO:0000256" key="4">
    <source>
        <dbReference type="ARBA" id="ARBA00022692"/>
    </source>
</evidence>
<dbReference type="EMBL" id="BMFR01000005">
    <property type="protein sequence ID" value="GGG73271.1"/>
    <property type="molecule type" value="Genomic_DNA"/>
</dbReference>
<protein>
    <recommendedName>
        <fullName evidence="12">Polysaccharide chain length determinant N-terminal domain-containing protein</fullName>
    </recommendedName>
</protein>
<evidence type="ECO:0000259" key="8">
    <source>
        <dbReference type="Pfam" id="PF02706"/>
    </source>
</evidence>
<evidence type="ECO:0008006" key="12">
    <source>
        <dbReference type="Google" id="ProtNLM"/>
    </source>
</evidence>
<dbReference type="PANTHER" id="PTHR32309:SF31">
    <property type="entry name" value="CAPSULAR EXOPOLYSACCHARIDE FAMILY"/>
    <property type="match status" value="1"/>
</dbReference>
<comment type="similarity">
    <text evidence="2">Belongs to the CpsC/CapA family.</text>
</comment>
<dbReference type="GO" id="GO:0005886">
    <property type="term" value="C:plasma membrane"/>
    <property type="evidence" value="ECO:0007669"/>
    <property type="project" value="UniProtKB-SubCell"/>
</dbReference>
<dbReference type="AlphaFoldDB" id="A0A917HAC1"/>
<evidence type="ECO:0000256" key="1">
    <source>
        <dbReference type="ARBA" id="ARBA00004651"/>
    </source>
</evidence>
<dbReference type="Pfam" id="PF13807">
    <property type="entry name" value="GNVR"/>
    <property type="match status" value="1"/>
</dbReference>
<sequence length="320" mass="36188">MEEEISIREIIEKLWKGKWIIVGITFVALVIGLVYSFLFVDPVYKGNAKVAVNNVASVPENVQPYINEMTKPQVFEQTLKSTAVLEKIIEKENLELTVEQLQSKFKLEIPTEKGGNSFISISLEGTDREKIKNIIDNAILLTRAELAKNIQSRLSLLEKEYNLKMEEEDKEIAAAVKKFNEISAGEGLPSLILFQQNTTEGQFVLEINEDILSQLKDLKKIDQIEYEKINSKIQNLTSLYNFYSNKYDEVRSISTMNIVDISTNILSDTFVPNNPVSPNKILNIAIAVILGVIVGVFIVILSDFFRNDTPVINNSEKHNS</sequence>
<keyword evidence="4 7" id="KW-0812">Transmembrane</keyword>
<feature type="transmembrane region" description="Helical" evidence="7">
    <location>
        <begin position="281"/>
        <end position="301"/>
    </location>
</feature>
<organism evidence="10 11">
    <name type="scientific">Virgibacillus oceani</name>
    <dbReference type="NCBI Taxonomy" id="1479511"/>
    <lineage>
        <taxon>Bacteria</taxon>
        <taxon>Bacillati</taxon>
        <taxon>Bacillota</taxon>
        <taxon>Bacilli</taxon>
        <taxon>Bacillales</taxon>
        <taxon>Bacillaceae</taxon>
        <taxon>Virgibacillus</taxon>
    </lineage>
</organism>
<keyword evidence="5 7" id="KW-1133">Transmembrane helix</keyword>
<reference evidence="10" key="1">
    <citation type="journal article" date="2014" name="Int. J. Syst. Evol. Microbiol.">
        <title>Complete genome sequence of Corynebacterium casei LMG S-19264T (=DSM 44701T), isolated from a smear-ripened cheese.</title>
        <authorList>
            <consortium name="US DOE Joint Genome Institute (JGI-PGF)"/>
            <person name="Walter F."/>
            <person name="Albersmeier A."/>
            <person name="Kalinowski J."/>
            <person name="Ruckert C."/>
        </authorList>
    </citation>
    <scope>NUCLEOTIDE SEQUENCE</scope>
    <source>
        <strain evidence="10">CGMCC 1.12754</strain>
    </source>
</reference>
<proteinExistence type="inferred from homology"/>
<dbReference type="Pfam" id="PF02706">
    <property type="entry name" value="Wzz"/>
    <property type="match status" value="1"/>
</dbReference>
<evidence type="ECO:0000256" key="6">
    <source>
        <dbReference type="ARBA" id="ARBA00023136"/>
    </source>
</evidence>
<dbReference type="Proteomes" id="UP000622860">
    <property type="component" value="Unassembled WGS sequence"/>
</dbReference>
<feature type="domain" description="Polysaccharide chain length determinant N-terminal" evidence="8">
    <location>
        <begin position="3"/>
        <end position="91"/>
    </location>
</feature>
<evidence type="ECO:0000313" key="10">
    <source>
        <dbReference type="EMBL" id="GGG73271.1"/>
    </source>
</evidence>
<keyword evidence="6 7" id="KW-0472">Membrane</keyword>
<dbReference type="RefSeq" id="WP_188454973.1">
    <property type="nucleotide sequence ID" value="NZ_BMFR01000005.1"/>
</dbReference>
<keyword evidence="11" id="KW-1185">Reference proteome</keyword>
<feature type="domain" description="Tyrosine-protein kinase G-rich" evidence="9">
    <location>
        <begin position="234"/>
        <end position="301"/>
    </location>
</feature>
<evidence type="ECO:0000256" key="2">
    <source>
        <dbReference type="ARBA" id="ARBA00006683"/>
    </source>
</evidence>
<reference evidence="10" key="2">
    <citation type="submission" date="2020-09" db="EMBL/GenBank/DDBJ databases">
        <authorList>
            <person name="Sun Q."/>
            <person name="Zhou Y."/>
        </authorList>
    </citation>
    <scope>NUCLEOTIDE SEQUENCE</scope>
    <source>
        <strain evidence="10">CGMCC 1.12754</strain>
    </source>
</reference>
<dbReference type="PANTHER" id="PTHR32309">
    <property type="entry name" value="TYROSINE-PROTEIN KINASE"/>
    <property type="match status" value="1"/>
</dbReference>
<evidence type="ECO:0000313" key="11">
    <source>
        <dbReference type="Proteomes" id="UP000622860"/>
    </source>
</evidence>
<accession>A0A917HAC1</accession>
<evidence type="ECO:0000256" key="5">
    <source>
        <dbReference type="ARBA" id="ARBA00022989"/>
    </source>
</evidence>
<evidence type="ECO:0000256" key="3">
    <source>
        <dbReference type="ARBA" id="ARBA00022475"/>
    </source>
</evidence>
<keyword evidence="3" id="KW-1003">Cell membrane</keyword>
<gene>
    <name evidence="10" type="ORF">GCM10011398_17110</name>
</gene>